<dbReference type="SUPFAM" id="SSF51445">
    <property type="entry name" value="(Trans)glycosidases"/>
    <property type="match status" value="1"/>
</dbReference>
<evidence type="ECO:0000259" key="3">
    <source>
        <dbReference type="Pfam" id="PF01055"/>
    </source>
</evidence>
<comment type="similarity">
    <text evidence="1 2">Belongs to the glycosyl hydrolase 31 family.</text>
</comment>
<dbReference type="InterPro" id="IPR017853">
    <property type="entry name" value="GH"/>
</dbReference>
<dbReference type="RefSeq" id="WP_056950518.1">
    <property type="nucleotide sequence ID" value="NZ_AZEX01000047.1"/>
</dbReference>
<evidence type="ECO:0000256" key="2">
    <source>
        <dbReference type="RuleBase" id="RU361185"/>
    </source>
</evidence>
<dbReference type="Proteomes" id="UP000051264">
    <property type="component" value="Unassembled WGS sequence"/>
</dbReference>
<dbReference type="PATRIC" id="fig|1423747.3.peg.1686"/>
<feature type="domain" description="Glycosyl hydrolase family 31 C-terminal" evidence="4">
    <location>
        <begin position="492"/>
        <end position="582"/>
    </location>
</feature>
<dbReference type="CDD" id="cd06595">
    <property type="entry name" value="GH31_u1"/>
    <property type="match status" value="1"/>
</dbReference>
<dbReference type="GO" id="GO:0004553">
    <property type="term" value="F:hydrolase activity, hydrolyzing O-glycosyl compounds"/>
    <property type="evidence" value="ECO:0007669"/>
    <property type="project" value="InterPro"/>
</dbReference>
<evidence type="ECO:0000313" key="5">
    <source>
        <dbReference type="EMBL" id="KRL59405.1"/>
    </source>
</evidence>
<dbReference type="Pfam" id="PF21365">
    <property type="entry name" value="Glyco_hydro_31_3rd"/>
    <property type="match status" value="1"/>
</dbReference>
<evidence type="ECO:0000256" key="1">
    <source>
        <dbReference type="ARBA" id="ARBA00007806"/>
    </source>
</evidence>
<sequence length="770" mass="89215">MTNQVRGQQYRFTILTERLLRMEYSADGQFEDRTTQMVQNREFTEVPYQVLTAHNHFEVEIITNYYHLYYKGGPFAADTLYIDVNYRYSDYHNRWHFGESVENLGGTVRTLDKADGVIPLAPGIMAYNGFAAIDDSASFILEQDHFKPRDDGTTDWYYFAYGHDFQKALQDYYRLTGPTPLLPRYALGNWWSRYWAYSERSLTELLHHFDRDGLPFSVVTLDMDWHLTDIPKRFGSGWTGYTWNQALFSDPAHFLAALHARGLKVTLNVHPAAGIRAYEAVYPVIAQKLGLDQSNEEPALFDLNQVAFRATYFQDVHQPLEEMGVDFWWLDWQQGGNLGARDVDPLWLLNHYHYQDSADKHHGEGLILSRYAGPGSHRYPIGFSGDTYISWAALAFQPYFTATAANIGYTWWSHDIGGHMGGIRDDELALRWLQLGVFSPIMRLHSANNPFNGKEPWRYKNFAATNMVRFLRLRHELLPYLDSANYQTHAAGVPLVKPMYYTYDQPLAFKNQHQYLFGTELLVAPVVTPKLRHLDQSQVRVWLPKGMWFDFFNGLKYGGDTTLSVFRDETRIPVFAKAGAIVPLNPNYMADVNQLPEVLKVLIFPGASNEYVLYEHLDGQVARTHFIFDWLNKELTIRVVDPGQIIPEKRHFQCQFRGVNDFEPAIKSGSGNVTPIELVENDKAFIYSCAEARQSQVTFSLHRLRIMPQRRLVVDRLFNKLNQAQIEYDLKNEIWTQFLKAPDKIRFINFLNTLADHDLAKMLYELVYIL</sequence>
<keyword evidence="2" id="KW-0326">Glycosidase</keyword>
<evidence type="ECO:0000259" key="4">
    <source>
        <dbReference type="Pfam" id="PF21365"/>
    </source>
</evidence>
<proteinExistence type="inferred from homology"/>
<dbReference type="Gene3D" id="3.20.20.80">
    <property type="entry name" value="Glycosidases"/>
    <property type="match status" value="1"/>
</dbReference>
<organism evidence="5 6">
    <name type="scientific">Latilactobacillus fuchuensis DSM 14340 = JCM 11249</name>
    <dbReference type="NCBI Taxonomy" id="1423747"/>
    <lineage>
        <taxon>Bacteria</taxon>
        <taxon>Bacillati</taxon>
        <taxon>Bacillota</taxon>
        <taxon>Bacilli</taxon>
        <taxon>Lactobacillales</taxon>
        <taxon>Lactobacillaceae</taxon>
        <taxon>Latilactobacillus</taxon>
    </lineage>
</organism>
<dbReference type="Gene3D" id="2.60.40.1180">
    <property type="entry name" value="Golgi alpha-mannosidase II"/>
    <property type="match status" value="1"/>
</dbReference>
<dbReference type="STRING" id="1423747.FC69_GL001658"/>
<accession>A0A0R1RQ82</accession>
<dbReference type="Pfam" id="PF01055">
    <property type="entry name" value="Glyco_hydro_31_2nd"/>
    <property type="match status" value="1"/>
</dbReference>
<dbReference type="EMBL" id="AZEX01000047">
    <property type="protein sequence ID" value="KRL59405.1"/>
    <property type="molecule type" value="Genomic_DNA"/>
</dbReference>
<dbReference type="InterPro" id="IPR048395">
    <property type="entry name" value="Glyco_hydro_31_C"/>
</dbReference>
<evidence type="ECO:0000313" key="6">
    <source>
        <dbReference type="Proteomes" id="UP000051264"/>
    </source>
</evidence>
<dbReference type="InterPro" id="IPR051816">
    <property type="entry name" value="Glycosyl_Hydrolase_31"/>
</dbReference>
<dbReference type="eggNOG" id="COG1501">
    <property type="taxonomic scope" value="Bacteria"/>
</dbReference>
<dbReference type="SUPFAM" id="SSF51011">
    <property type="entry name" value="Glycosyl hydrolase domain"/>
    <property type="match status" value="1"/>
</dbReference>
<gene>
    <name evidence="5" type="ORF">FC69_GL001658</name>
</gene>
<dbReference type="InterPro" id="IPR000322">
    <property type="entry name" value="Glyco_hydro_31_TIM"/>
</dbReference>
<feature type="domain" description="Glycoside hydrolase family 31 TIM barrel" evidence="3">
    <location>
        <begin position="179"/>
        <end position="481"/>
    </location>
</feature>
<dbReference type="OrthoDB" id="176168at2"/>
<protein>
    <submittedName>
        <fullName evidence="5">Glycosyl hydrolase, family 31</fullName>
    </submittedName>
</protein>
<reference evidence="5 6" key="1">
    <citation type="journal article" date="2015" name="Genome Announc.">
        <title>Expanding the biotechnology potential of lactobacilli through comparative genomics of 213 strains and associated genera.</title>
        <authorList>
            <person name="Sun Z."/>
            <person name="Harris H.M."/>
            <person name="McCann A."/>
            <person name="Guo C."/>
            <person name="Argimon S."/>
            <person name="Zhang W."/>
            <person name="Yang X."/>
            <person name="Jeffery I.B."/>
            <person name="Cooney J.C."/>
            <person name="Kagawa T.F."/>
            <person name="Liu W."/>
            <person name="Song Y."/>
            <person name="Salvetti E."/>
            <person name="Wrobel A."/>
            <person name="Rasinkangas P."/>
            <person name="Parkhill J."/>
            <person name="Rea M.C."/>
            <person name="O'Sullivan O."/>
            <person name="Ritari J."/>
            <person name="Douillard F.P."/>
            <person name="Paul Ross R."/>
            <person name="Yang R."/>
            <person name="Briner A.E."/>
            <person name="Felis G.E."/>
            <person name="de Vos W.M."/>
            <person name="Barrangou R."/>
            <person name="Klaenhammer T.R."/>
            <person name="Caufield P.W."/>
            <person name="Cui Y."/>
            <person name="Zhang H."/>
            <person name="O'Toole P.W."/>
        </authorList>
    </citation>
    <scope>NUCLEOTIDE SEQUENCE [LARGE SCALE GENOMIC DNA]</scope>
    <source>
        <strain evidence="5 6">DSM 14340</strain>
    </source>
</reference>
<dbReference type="GO" id="GO:0005975">
    <property type="term" value="P:carbohydrate metabolic process"/>
    <property type="evidence" value="ECO:0007669"/>
    <property type="project" value="InterPro"/>
</dbReference>
<dbReference type="PANTHER" id="PTHR43863:SF2">
    <property type="entry name" value="MALTASE-GLUCOAMYLASE"/>
    <property type="match status" value="1"/>
</dbReference>
<dbReference type="InterPro" id="IPR013780">
    <property type="entry name" value="Glyco_hydro_b"/>
</dbReference>
<dbReference type="PANTHER" id="PTHR43863">
    <property type="entry name" value="HYDROLASE, PUTATIVE (AFU_ORTHOLOGUE AFUA_1G03140)-RELATED"/>
    <property type="match status" value="1"/>
</dbReference>
<name>A0A0R1RQ82_9LACO</name>
<dbReference type="AlphaFoldDB" id="A0A0R1RQ82"/>
<comment type="caution">
    <text evidence="5">The sequence shown here is derived from an EMBL/GenBank/DDBJ whole genome shotgun (WGS) entry which is preliminary data.</text>
</comment>
<keyword evidence="2 5" id="KW-0378">Hydrolase</keyword>